<dbReference type="InterPro" id="IPR056877">
    <property type="entry name" value="Med14_C"/>
</dbReference>
<feature type="non-terminal residue" evidence="4">
    <location>
        <position position="1"/>
    </location>
</feature>
<feature type="domain" description="Mediator of RNA polymerase II transcription subunit 14 C-terminal" evidence="3">
    <location>
        <begin position="216"/>
        <end position="359"/>
    </location>
</feature>
<organism evidence="4">
    <name type="scientific">Notodromas monacha</name>
    <dbReference type="NCBI Taxonomy" id="399045"/>
    <lineage>
        <taxon>Eukaryota</taxon>
        <taxon>Metazoa</taxon>
        <taxon>Ecdysozoa</taxon>
        <taxon>Arthropoda</taxon>
        <taxon>Crustacea</taxon>
        <taxon>Oligostraca</taxon>
        <taxon>Ostracoda</taxon>
        <taxon>Podocopa</taxon>
        <taxon>Podocopida</taxon>
        <taxon>Cypridocopina</taxon>
        <taxon>Cypridoidea</taxon>
        <taxon>Cyprididae</taxon>
        <taxon>Notodromas</taxon>
    </lineage>
</organism>
<sequence>RYQGSPAGSGGKLGHPSPGFVGGLRSPQMPHGTGMSGVGQSHRPQSNTGLISRILPPRAWAAAVPTLLTQEAFHFMIAGISSSSTSSSAVGADGQRSSGGEDEESASVVGPLERFLGCMFLHSTLRRNLTDHQFRAAFLNVTTDAFPISFKTSNGELQMSFFLNAETCQSVALKVATEHPDRWPQEDTNAIEQFFEKRVATLPPRLVNIQAMLQMLACPTRLLKDMIKIMKLDLCPPPAPTSGMPSMNLPRWSVHWCLTIPSSAPPLTTPGICAIIPNAHKHLFFLQLTRLQPGEGPPSIVIPLLYDNARNGLSMPEAKHTAIVSASVHQVLKRLSDFGTHREECTLYPAVKELMMTLIVGPDGVLTIPQPTQGVPQMQMAPQQGMMGNQQPGMMGSQQMIPNQQQMMPNAQSQQMMANQQQQQMMQNPQQQMMPGNQQQMLPNAQQPMMPGNQQQMMPNPQQQMMNNPQQQQMQMGAQMQMAPQQHMMGNVQQQQQQMMGNPQQQQMQMGGGQMQMAPQMQMGGQMPNQQYQRMMHPRMPQP</sequence>
<accession>A0A7R9C0M1</accession>
<feature type="region of interest" description="Disordered" evidence="1">
    <location>
        <begin position="1"/>
        <end position="49"/>
    </location>
</feature>
<protein>
    <recommendedName>
        <fullName evidence="6">Mediator complex subunit 1</fullName>
    </recommendedName>
</protein>
<evidence type="ECO:0000259" key="3">
    <source>
        <dbReference type="Pfam" id="PF25069"/>
    </source>
</evidence>
<evidence type="ECO:0000313" key="5">
    <source>
        <dbReference type="Proteomes" id="UP000678499"/>
    </source>
</evidence>
<dbReference type="OrthoDB" id="205099at2759"/>
<proteinExistence type="predicted"/>
<keyword evidence="5" id="KW-1185">Reference proteome</keyword>
<feature type="domain" description="Mediator of RNA polymerase II transcription subunit 14 RM8" evidence="2">
    <location>
        <begin position="143"/>
        <end position="200"/>
    </location>
</feature>
<dbReference type="GO" id="GO:0003712">
    <property type="term" value="F:transcription coregulator activity"/>
    <property type="evidence" value="ECO:0007669"/>
    <property type="project" value="InterPro"/>
</dbReference>
<evidence type="ECO:0008006" key="6">
    <source>
        <dbReference type="Google" id="ProtNLM"/>
    </source>
</evidence>
<evidence type="ECO:0000259" key="2">
    <source>
        <dbReference type="Pfam" id="PF22983"/>
    </source>
</evidence>
<evidence type="ECO:0000256" key="1">
    <source>
        <dbReference type="SAM" id="MobiDB-lite"/>
    </source>
</evidence>
<reference evidence="4" key="1">
    <citation type="submission" date="2020-11" db="EMBL/GenBank/DDBJ databases">
        <authorList>
            <person name="Tran Van P."/>
        </authorList>
    </citation>
    <scope>NUCLEOTIDE SEQUENCE</scope>
</reference>
<dbReference type="PANTHER" id="PTHR12809:SF2">
    <property type="entry name" value="MEDIATOR OF RNA POLYMERASE II TRANSCRIPTION SUBUNIT 14"/>
    <property type="match status" value="1"/>
</dbReference>
<gene>
    <name evidence="4" type="ORF">NMOB1V02_LOCUS11060</name>
</gene>
<feature type="region of interest" description="Disordered" evidence="1">
    <location>
        <begin position="83"/>
        <end position="106"/>
    </location>
</feature>
<name>A0A7R9C0M1_9CRUS</name>
<dbReference type="Proteomes" id="UP000678499">
    <property type="component" value="Unassembled WGS sequence"/>
</dbReference>
<dbReference type="InterPro" id="IPR013947">
    <property type="entry name" value="Mediator_Med14"/>
</dbReference>
<dbReference type="InterPro" id="IPR055107">
    <property type="entry name" value="Med14_RM8"/>
</dbReference>
<evidence type="ECO:0000313" key="4">
    <source>
        <dbReference type="EMBL" id="CAD7283444.1"/>
    </source>
</evidence>
<dbReference type="PANTHER" id="PTHR12809">
    <property type="entry name" value="MEDIATOR COMPLEX SUBUNIT"/>
    <property type="match status" value="1"/>
</dbReference>
<feature type="compositionally biased region" description="Polar residues" evidence="1">
    <location>
        <begin position="38"/>
        <end position="49"/>
    </location>
</feature>
<dbReference type="EMBL" id="OA887465">
    <property type="protein sequence ID" value="CAD7283444.1"/>
    <property type="molecule type" value="Genomic_DNA"/>
</dbReference>
<dbReference type="GO" id="GO:0070847">
    <property type="term" value="C:core mediator complex"/>
    <property type="evidence" value="ECO:0007669"/>
    <property type="project" value="TreeGrafter"/>
</dbReference>
<dbReference type="GO" id="GO:0006357">
    <property type="term" value="P:regulation of transcription by RNA polymerase II"/>
    <property type="evidence" value="ECO:0007669"/>
    <property type="project" value="InterPro"/>
</dbReference>
<dbReference type="EMBL" id="CAJPEX010005428">
    <property type="protein sequence ID" value="CAG0923596.1"/>
    <property type="molecule type" value="Genomic_DNA"/>
</dbReference>
<dbReference type="AlphaFoldDB" id="A0A7R9C0M1"/>
<dbReference type="Pfam" id="PF25069">
    <property type="entry name" value="Med14_C"/>
    <property type="match status" value="1"/>
</dbReference>
<dbReference type="GO" id="GO:0016592">
    <property type="term" value="C:mediator complex"/>
    <property type="evidence" value="ECO:0007669"/>
    <property type="project" value="InterPro"/>
</dbReference>
<dbReference type="Pfam" id="PF22983">
    <property type="entry name" value="RM8_Med14"/>
    <property type="match status" value="1"/>
</dbReference>